<dbReference type="PROSITE" id="PS50011">
    <property type="entry name" value="PROTEIN_KINASE_DOM"/>
    <property type="match status" value="1"/>
</dbReference>
<evidence type="ECO:0000256" key="8">
    <source>
        <dbReference type="SAM" id="Phobius"/>
    </source>
</evidence>
<evidence type="ECO:0000259" key="9">
    <source>
        <dbReference type="PROSITE" id="PS50011"/>
    </source>
</evidence>
<dbReference type="PROSITE" id="PS00107">
    <property type="entry name" value="PROTEIN_KINASE_ATP"/>
    <property type="match status" value="1"/>
</dbReference>
<keyword evidence="5 6" id="KW-0067">ATP-binding</keyword>
<dbReference type="SMART" id="SM00220">
    <property type="entry name" value="S_TKc"/>
    <property type="match status" value="1"/>
</dbReference>
<dbReference type="PANTHER" id="PTHR24346:SF30">
    <property type="entry name" value="MATERNAL EMBRYONIC LEUCINE ZIPPER KINASE"/>
    <property type="match status" value="1"/>
</dbReference>
<feature type="domain" description="Protein kinase" evidence="9">
    <location>
        <begin position="4"/>
        <end position="254"/>
    </location>
</feature>
<dbReference type="InterPro" id="IPR008271">
    <property type="entry name" value="Ser/Thr_kinase_AS"/>
</dbReference>
<keyword evidence="8" id="KW-1133">Transmembrane helix</keyword>
<dbReference type="RefSeq" id="XP_006676477.1">
    <property type="nucleotide sequence ID" value="XM_006676414.1"/>
</dbReference>
<dbReference type="PIRSF" id="PIRSF000654">
    <property type="entry name" value="Integrin-linked_kinase"/>
    <property type="match status" value="1"/>
</dbReference>
<dbReference type="HOGENOM" id="CLU_000288_63_0_1"/>
<feature type="non-terminal residue" evidence="10">
    <location>
        <position position="265"/>
    </location>
</feature>
<dbReference type="GO" id="GO:0005524">
    <property type="term" value="F:ATP binding"/>
    <property type="evidence" value="ECO:0007669"/>
    <property type="project" value="UniProtKB-UniRule"/>
</dbReference>
<dbReference type="InterPro" id="IPR017441">
    <property type="entry name" value="Protein_kinase_ATP_BS"/>
</dbReference>
<dbReference type="Pfam" id="PF00069">
    <property type="entry name" value="Pkinase"/>
    <property type="match status" value="1"/>
</dbReference>
<comment type="similarity">
    <text evidence="7">Belongs to the protein kinase superfamily.</text>
</comment>
<evidence type="ECO:0000256" key="2">
    <source>
        <dbReference type="ARBA" id="ARBA00022679"/>
    </source>
</evidence>
<organism evidence="10 11">
    <name type="scientific">Batrachochytrium dendrobatidis (strain JAM81 / FGSC 10211)</name>
    <name type="common">Frog chytrid fungus</name>
    <dbReference type="NCBI Taxonomy" id="684364"/>
    <lineage>
        <taxon>Eukaryota</taxon>
        <taxon>Fungi</taxon>
        <taxon>Fungi incertae sedis</taxon>
        <taxon>Chytridiomycota</taxon>
        <taxon>Chytridiomycota incertae sedis</taxon>
        <taxon>Chytridiomycetes</taxon>
        <taxon>Rhizophydiales</taxon>
        <taxon>Rhizophydiales incertae sedis</taxon>
        <taxon>Batrachochytrium</taxon>
    </lineage>
</organism>
<gene>
    <name evidence="10" type="ORF">BATDEDRAFT_5119</name>
</gene>
<dbReference type="Gene3D" id="1.10.510.10">
    <property type="entry name" value="Transferase(Phosphotransferase) domain 1"/>
    <property type="match status" value="1"/>
</dbReference>
<sequence length="265" mass="30344">VGNYTLSQTIGQGCFGKVKIGYHKLTGQQVAVKIVDKIHAPALVREIETWRQMRHPNITQLYEVLCTESKIYMVMEYCKGGEMFDYIVKHGRLDDTKLECRRIFRQIVDAVAKCHEKNFVHRDLKLENVLMTDDLNIKLIDFGFTRDYEGSTLLDTYCGSSAYAAPEIVSGKKYLGPEADIWSLGICVILFTILCGYLPFDEENDAIIHKKIKELDYEFPDFLSNESKDLISKFLIIDPSNRITLSDALLHPWFSAVDQTTQLMP</sequence>
<dbReference type="OMA" id="MLNASMP"/>
<dbReference type="PANTHER" id="PTHR24346">
    <property type="entry name" value="MAP/MICROTUBULE AFFINITY-REGULATING KINASE"/>
    <property type="match status" value="1"/>
</dbReference>
<dbReference type="SUPFAM" id="SSF56112">
    <property type="entry name" value="Protein kinase-like (PK-like)"/>
    <property type="match status" value="1"/>
</dbReference>
<dbReference type="FunFam" id="1.10.510.10:FF:000571">
    <property type="entry name" value="Maternal embryonic leucine zipper kinase"/>
    <property type="match status" value="1"/>
</dbReference>
<dbReference type="GO" id="GO:0004674">
    <property type="term" value="F:protein serine/threonine kinase activity"/>
    <property type="evidence" value="ECO:0000318"/>
    <property type="project" value="GO_Central"/>
</dbReference>
<keyword evidence="3 6" id="KW-0547">Nucleotide-binding</keyword>
<evidence type="ECO:0000256" key="5">
    <source>
        <dbReference type="ARBA" id="ARBA00022840"/>
    </source>
</evidence>
<evidence type="ECO:0000256" key="7">
    <source>
        <dbReference type="RuleBase" id="RU000304"/>
    </source>
</evidence>
<dbReference type="Proteomes" id="UP000007241">
    <property type="component" value="Unassembled WGS sequence"/>
</dbReference>
<dbReference type="EMBL" id="GL882880">
    <property type="protein sequence ID" value="EGF82545.1"/>
    <property type="molecule type" value="Genomic_DNA"/>
</dbReference>
<reference evidence="10 11" key="1">
    <citation type="submission" date="2009-12" db="EMBL/GenBank/DDBJ databases">
        <title>The draft genome of Batrachochytrium dendrobatidis.</title>
        <authorList>
            <consortium name="US DOE Joint Genome Institute (JGI-PGF)"/>
            <person name="Kuo A."/>
            <person name="Salamov A."/>
            <person name="Schmutz J."/>
            <person name="Lucas S."/>
            <person name="Pitluck S."/>
            <person name="Rosenblum E."/>
            <person name="Stajich J."/>
            <person name="Eisen M."/>
            <person name="Grigoriev I.V."/>
        </authorList>
    </citation>
    <scope>NUCLEOTIDE SEQUENCE [LARGE SCALE GENOMIC DNA]</scope>
    <source>
        <strain evidence="11">JAM81 / FGSC 10211</strain>
    </source>
</reference>
<evidence type="ECO:0000256" key="4">
    <source>
        <dbReference type="ARBA" id="ARBA00022777"/>
    </source>
</evidence>
<dbReference type="STRING" id="684364.F4NWT6"/>
<dbReference type="OrthoDB" id="504170at2759"/>
<feature type="non-terminal residue" evidence="10">
    <location>
        <position position="1"/>
    </location>
</feature>
<keyword evidence="4" id="KW-0418">Kinase</keyword>
<keyword evidence="8" id="KW-0472">Membrane</keyword>
<protein>
    <recommendedName>
        <fullName evidence="9">Protein kinase domain-containing protein</fullName>
    </recommendedName>
</protein>
<dbReference type="GeneID" id="18241525"/>
<dbReference type="PROSITE" id="PS00108">
    <property type="entry name" value="PROTEIN_KINASE_ST"/>
    <property type="match status" value="1"/>
</dbReference>
<keyword evidence="1 7" id="KW-0723">Serine/threonine-protein kinase</keyword>
<dbReference type="InParanoid" id="F4NWT6"/>
<feature type="transmembrane region" description="Helical" evidence="8">
    <location>
        <begin position="181"/>
        <end position="200"/>
    </location>
</feature>
<evidence type="ECO:0000256" key="6">
    <source>
        <dbReference type="PROSITE-ProRule" id="PRU10141"/>
    </source>
</evidence>
<keyword evidence="11" id="KW-1185">Reference proteome</keyword>
<evidence type="ECO:0000313" key="10">
    <source>
        <dbReference type="EMBL" id="EGF82545.1"/>
    </source>
</evidence>
<evidence type="ECO:0000256" key="3">
    <source>
        <dbReference type="ARBA" id="ARBA00022741"/>
    </source>
</evidence>
<keyword evidence="8" id="KW-0812">Transmembrane</keyword>
<dbReference type="InterPro" id="IPR011009">
    <property type="entry name" value="Kinase-like_dom_sf"/>
</dbReference>
<proteinExistence type="inferred from homology"/>
<keyword evidence="2" id="KW-0808">Transferase</keyword>
<accession>F4NWT6</accession>
<dbReference type="FunFam" id="3.30.200.20:FF:000003">
    <property type="entry name" value="Non-specific serine/threonine protein kinase"/>
    <property type="match status" value="1"/>
</dbReference>
<name>F4NWT6_BATDJ</name>
<feature type="binding site" evidence="6">
    <location>
        <position position="33"/>
    </location>
    <ligand>
        <name>ATP</name>
        <dbReference type="ChEBI" id="CHEBI:30616"/>
    </ligand>
</feature>
<dbReference type="CDD" id="cd14003">
    <property type="entry name" value="STKc_AMPK-like"/>
    <property type="match status" value="1"/>
</dbReference>
<dbReference type="InterPro" id="IPR000719">
    <property type="entry name" value="Prot_kinase_dom"/>
</dbReference>
<evidence type="ECO:0000256" key="1">
    <source>
        <dbReference type="ARBA" id="ARBA00022527"/>
    </source>
</evidence>
<dbReference type="AlphaFoldDB" id="F4NWT6"/>
<evidence type="ECO:0000313" key="11">
    <source>
        <dbReference type="Proteomes" id="UP000007241"/>
    </source>
</evidence>